<feature type="domain" description="Response regulatory" evidence="10">
    <location>
        <begin position="3"/>
        <end position="120"/>
    </location>
</feature>
<dbReference type="InterPro" id="IPR020449">
    <property type="entry name" value="Tscrpt_reg_AraC-type_HTH"/>
</dbReference>
<keyword evidence="7" id="KW-0804">Transcription</keyword>
<keyword evidence="6" id="KW-0238">DNA-binding</keyword>
<dbReference type="SUPFAM" id="SSF52172">
    <property type="entry name" value="CheY-like"/>
    <property type="match status" value="1"/>
</dbReference>
<keyword evidence="12" id="KW-1185">Reference proteome</keyword>
<dbReference type="PANTHER" id="PTHR42713:SF3">
    <property type="entry name" value="TRANSCRIPTIONAL REGULATORY PROTEIN HPTR"/>
    <property type="match status" value="1"/>
</dbReference>
<organism evidence="11 12">
    <name type="scientific">Paenibacillus terricola</name>
    <dbReference type="NCBI Taxonomy" id="2763503"/>
    <lineage>
        <taxon>Bacteria</taxon>
        <taxon>Bacillati</taxon>
        <taxon>Bacillota</taxon>
        <taxon>Bacilli</taxon>
        <taxon>Bacillales</taxon>
        <taxon>Paenibacillaceae</taxon>
        <taxon>Paenibacillus</taxon>
    </lineage>
</organism>
<comment type="subcellular location">
    <subcellularLocation>
        <location evidence="1">Cytoplasm</location>
    </subcellularLocation>
</comment>
<dbReference type="SMART" id="SM00342">
    <property type="entry name" value="HTH_ARAC"/>
    <property type="match status" value="1"/>
</dbReference>
<dbReference type="InterPro" id="IPR018062">
    <property type="entry name" value="HTH_AraC-typ_CS"/>
</dbReference>
<evidence type="ECO:0000256" key="5">
    <source>
        <dbReference type="ARBA" id="ARBA00023015"/>
    </source>
</evidence>
<evidence type="ECO:0000313" key="12">
    <source>
        <dbReference type="Proteomes" id="UP000609346"/>
    </source>
</evidence>
<dbReference type="Pfam" id="PF00072">
    <property type="entry name" value="Response_reg"/>
    <property type="match status" value="1"/>
</dbReference>
<evidence type="ECO:0000256" key="7">
    <source>
        <dbReference type="ARBA" id="ARBA00023163"/>
    </source>
</evidence>
<feature type="domain" description="HTH araC/xylS-type" evidence="9">
    <location>
        <begin position="454"/>
        <end position="552"/>
    </location>
</feature>
<evidence type="ECO:0000256" key="3">
    <source>
        <dbReference type="ARBA" id="ARBA00022553"/>
    </source>
</evidence>
<reference evidence="11 12" key="1">
    <citation type="submission" date="2020-09" db="EMBL/GenBank/DDBJ databases">
        <title>Paenibacillus sp. strain PR3 16S rRNA gene Genome sequencing and assembly.</title>
        <authorList>
            <person name="Kim J."/>
        </authorList>
    </citation>
    <scope>NUCLEOTIDE SEQUENCE [LARGE SCALE GENOMIC DNA]</scope>
    <source>
        <strain evidence="11 12">PR3</strain>
    </source>
</reference>
<dbReference type="PRINTS" id="PR00032">
    <property type="entry name" value="HTHARAC"/>
</dbReference>
<dbReference type="PANTHER" id="PTHR42713">
    <property type="entry name" value="HISTIDINE KINASE-RELATED"/>
    <property type="match status" value="1"/>
</dbReference>
<evidence type="ECO:0000256" key="6">
    <source>
        <dbReference type="ARBA" id="ARBA00023125"/>
    </source>
</evidence>
<dbReference type="PROSITE" id="PS01124">
    <property type="entry name" value="HTH_ARAC_FAMILY_2"/>
    <property type="match status" value="1"/>
</dbReference>
<dbReference type="SMART" id="SM00448">
    <property type="entry name" value="REC"/>
    <property type="match status" value="1"/>
</dbReference>
<evidence type="ECO:0000256" key="2">
    <source>
        <dbReference type="ARBA" id="ARBA00022490"/>
    </source>
</evidence>
<evidence type="ECO:0000259" key="10">
    <source>
        <dbReference type="PROSITE" id="PS50110"/>
    </source>
</evidence>
<proteinExistence type="predicted"/>
<dbReference type="InterPro" id="IPR051552">
    <property type="entry name" value="HptR"/>
</dbReference>
<dbReference type="SUPFAM" id="SSF46689">
    <property type="entry name" value="Homeodomain-like"/>
    <property type="match status" value="2"/>
</dbReference>
<dbReference type="PROSITE" id="PS00041">
    <property type="entry name" value="HTH_ARAC_FAMILY_1"/>
    <property type="match status" value="1"/>
</dbReference>
<keyword evidence="2" id="KW-0963">Cytoplasm</keyword>
<dbReference type="EMBL" id="JACXZA010000006">
    <property type="protein sequence ID" value="MBD3921543.1"/>
    <property type="molecule type" value="Genomic_DNA"/>
</dbReference>
<dbReference type="Pfam" id="PF12833">
    <property type="entry name" value="HTH_18"/>
    <property type="match status" value="1"/>
</dbReference>
<evidence type="ECO:0000256" key="8">
    <source>
        <dbReference type="PROSITE-ProRule" id="PRU00169"/>
    </source>
</evidence>
<comment type="caution">
    <text evidence="11">The sequence shown here is derived from an EMBL/GenBank/DDBJ whole genome shotgun (WGS) entry which is preliminary data.</text>
</comment>
<dbReference type="Gene3D" id="3.40.50.2300">
    <property type="match status" value="1"/>
</dbReference>
<dbReference type="InterPro" id="IPR001789">
    <property type="entry name" value="Sig_transdc_resp-reg_receiver"/>
</dbReference>
<protein>
    <submittedName>
        <fullName evidence="11">Response regulator</fullName>
    </submittedName>
</protein>
<dbReference type="PROSITE" id="PS50110">
    <property type="entry name" value="RESPONSE_REGULATORY"/>
    <property type="match status" value="1"/>
</dbReference>
<evidence type="ECO:0000259" key="9">
    <source>
        <dbReference type="PROSITE" id="PS01124"/>
    </source>
</evidence>
<evidence type="ECO:0000256" key="1">
    <source>
        <dbReference type="ARBA" id="ARBA00004496"/>
    </source>
</evidence>
<dbReference type="CDD" id="cd17536">
    <property type="entry name" value="REC_YesN-like"/>
    <property type="match status" value="1"/>
</dbReference>
<dbReference type="InterPro" id="IPR009057">
    <property type="entry name" value="Homeodomain-like_sf"/>
</dbReference>
<evidence type="ECO:0000256" key="4">
    <source>
        <dbReference type="ARBA" id="ARBA00023012"/>
    </source>
</evidence>
<keyword evidence="3 8" id="KW-0597">Phosphoprotein</keyword>
<dbReference type="RefSeq" id="WP_191205840.1">
    <property type="nucleotide sequence ID" value="NZ_JACXZA010000006.1"/>
</dbReference>
<dbReference type="Proteomes" id="UP000609346">
    <property type="component" value="Unassembled WGS sequence"/>
</dbReference>
<dbReference type="InterPro" id="IPR011006">
    <property type="entry name" value="CheY-like_superfamily"/>
</dbReference>
<gene>
    <name evidence="11" type="ORF">H8B09_22435</name>
</gene>
<feature type="modified residue" description="4-aspartylphosphate" evidence="8">
    <location>
        <position position="55"/>
    </location>
</feature>
<accession>A0ABR8N067</accession>
<keyword evidence="4" id="KW-0902">Two-component regulatory system</keyword>
<name>A0ABR8N067_9BACL</name>
<sequence length="556" mass="62975">MYKALLIDDEQPAIQALRVLGQWESHGIDTILEASDGRQGLDMLVMHKPDIVMVDMKMPRMMGTEFLGEAVRLHPDAKYVVVSGFDDFQYTKQAIKAGALDYLLKPIKRQELNGVIERAVQELQADANANRKNIASGILYNISAPLLKEKLFADLMDNSGRYHQMEELEHLLHLDAERTTAMLGAVLVLNLDDVCQRRFKGDAASFYYAFTNGMNELCGEDAFSFKRAKGAQEIVVVLPMAEGAGNEQRTAVIRQFLAALHKLGGMFDTVCAAAVSEGIYRLDALNAGYEDASQQLEQVNLLQRAGKEEQLVYNEQLGRDAGEDARRETSVQIAAAISLLTRKEPFLQALESSGFRYAEQQLEEYWQMVLAAADFPIERVRMSIIELRMLAEGAIDRFSVSREERQSILMSFDSVLTGRVFTCAALHEITMNWFRTLFDRLAERGKPDDKLSPDKIKAYIDAHYAEDLSIATFTRQYFVSKEHLLRVFKGKYGFGIHEYTTKVRMEQAKRLLADPDVRIQSVGEQVGFEDVNYFRKAFKKHVGLSPNEYREQKLNS</sequence>
<dbReference type="InterPro" id="IPR018060">
    <property type="entry name" value="HTH_AraC"/>
</dbReference>
<keyword evidence="5" id="KW-0805">Transcription regulation</keyword>
<dbReference type="Gene3D" id="1.10.10.60">
    <property type="entry name" value="Homeodomain-like"/>
    <property type="match status" value="2"/>
</dbReference>
<evidence type="ECO:0000313" key="11">
    <source>
        <dbReference type="EMBL" id="MBD3921543.1"/>
    </source>
</evidence>